<reference evidence="2" key="1">
    <citation type="journal article" date="2007" name="PLoS ONE">
        <title>The first genome sequence of an elite grapevine cultivar (Pinot noir Vitis vinifera L.): coping with a highly heterozygous genome.</title>
        <authorList>
            <person name="Velasco R."/>
            <person name="Zharkikh A."/>
            <person name="Troggio M."/>
            <person name="Cartwright D.A."/>
            <person name="Cestaro A."/>
            <person name="Pruss D."/>
            <person name="Pindo M."/>
            <person name="FitzGerald L.M."/>
            <person name="Vezzulli S."/>
            <person name="Reid J."/>
            <person name="Malacarne G."/>
            <person name="Iliev D."/>
            <person name="Coppola G."/>
            <person name="Wardell B."/>
            <person name="Micheletti D."/>
            <person name="Macalma T."/>
            <person name="Facci M."/>
            <person name="Mitchell J.T."/>
            <person name="Perazzolli M."/>
            <person name="Eldredge G."/>
            <person name="Gatto P."/>
            <person name="Oyzerski R."/>
            <person name="Moretto M."/>
            <person name="Gutin N."/>
            <person name="Stefanini M."/>
            <person name="Chen Y."/>
            <person name="Segala C."/>
            <person name="Davenport C."/>
            <person name="Dematte L."/>
            <person name="Mraz A."/>
            <person name="Battilana J."/>
            <person name="Stormo K."/>
            <person name="Costa F."/>
            <person name="Tao Q."/>
            <person name="Si-Ammour A."/>
            <person name="Harkins T."/>
            <person name="Lackey A."/>
            <person name="Perbost C."/>
            <person name="Taillon B."/>
            <person name="Stella A."/>
            <person name="Solovyev V."/>
            <person name="Fawcett J.A."/>
            <person name="Sterck L."/>
            <person name="Vandepoele K."/>
            <person name="Grando S.M."/>
            <person name="Toppo S."/>
            <person name="Moser C."/>
            <person name="Lanchbury J."/>
            <person name="Bogden R."/>
            <person name="Skolnick M."/>
            <person name="Sgaramella V."/>
            <person name="Bhatnagar S.K."/>
            <person name="Fontana P."/>
            <person name="Gutin A."/>
            <person name="Van de Peer Y."/>
            <person name="Salamini F."/>
            <person name="Viola R."/>
        </authorList>
    </citation>
    <scope>NUCLEOTIDE SEQUENCE</scope>
</reference>
<accession>A5BJZ8</accession>
<feature type="domain" description="Reverse transcriptase" evidence="1">
    <location>
        <begin position="22"/>
        <end position="69"/>
    </location>
</feature>
<protein>
    <recommendedName>
        <fullName evidence="1">Reverse transcriptase domain-containing protein</fullName>
    </recommendedName>
</protein>
<dbReference type="InterPro" id="IPR000477">
    <property type="entry name" value="RT_dom"/>
</dbReference>
<dbReference type="AlphaFoldDB" id="A5BJZ8"/>
<sequence>MAKEGGFIEGFLVKGRYDVGVEISHLFFVDDTLIFCDTSKENLEHLSWVFMWFEACSELKINLEKTELIPIGDVPNLEEFVEVLGRKVGTLPTTYLRLPLGAPHKFIKVWKGWKRVPKKSCFMEEAISFKKQKKDFD</sequence>
<evidence type="ECO:0000259" key="1">
    <source>
        <dbReference type="Pfam" id="PF00078"/>
    </source>
</evidence>
<organism evidence="2">
    <name type="scientific">Vitis vinifera</name>
    <name type="common">Grape</name>
    <dbReference type="NCBI Taxonomy" id="29760"/>
    <lineage>
        <taxon>Eukaryota</taxon>
        <taxon>Viridiplantae</taxon>
        <taxon>Streptophyta</taxon>
        <taxon>Embryophyta</taxon>
        <taxon>Tracheophyta</taxon>
        <taxon>Spermatophyta</taxon>
        <taxon>Magnoliopsida</taxon>
        <taxon>eudicotyledons</taxon>
        <taxon>Gunneridae</taxon>
        <taxon>Pentapetalae</taxon>
        <taxon>rosids</taxon>
        <taxon>Vitales</taxon>
        <taxon>Vitaceae</taxon>
        <taxon>Viteae</taxon>
        <taxon>Vitis</taxon>
    </lineage>
</organism>
<gene>
    <name evidence="2" type="ORF">VITISV_034015</name>
</gene>
<name>A5BJZ8_VITVI</name>
<evidence type="ECO:0000313" key="2">
    <source>
        <dbReference type="EMBL" id="CAN83328.1"/>
    </source>
</evidence>
<dbReference type="EMBL" id="AM462100">
    <property type="protein sequence ID" value="CAN83328.1"/>
    <property type="molecule type" value="Genomic_DNA"/>
</dbReference>
<dbReference type="Pfam" id="PF00078">
    <property type="entry name" value="RVT_1"/>
    <property type="match status" value="1"/>
</dbReference>
<proteinExistence type="predicted"/>